<evidence type="ECO:0000313" key="2">
    <source>
        <dbReference type="EMBL" id="GGO07715.1"/>
    </source>
</evidence>
<dbReference type="InterPro" id="IPR000182">
    <property type="entry name" value="GNAT_dom"/>
</dbReference>
<organism evidence="2 3">
    <name type="scientific">Iodidimonas muriae</name>
    <dbReference type="NCBI Taxonomy" id="261467"/>
    <lineage>
        <taxon>Bacteria</taxon>
        <taxon>Pseudomonadati</taxon>
        <taxon>Pseudomonadota</taxon>
        <taxon>Alphaproteobacteria</taxon>
        <taxon>Iodidimonadales</taxon>
        <taxon>Iodidimonadaceae</taxon>
        <taxon>Iodidimonas</taxon>
    </lineage>
</organism>
<dbReference type="SUPFAM" id="SSF55729">
    <property type="entry name" value="Acyl-CoA N-acyltransferases (Nat)"/>
    <property type="match status" value="1"/>
</dbReference>
<proteinExistence type="predicted"/>
<evidence type="ECO:0000259" key="1">
    <source>
        <dbReference type="PROSITE" id="PS51186"/>
    </source>
</evidence>
<dbReference type="Gene3D" id="3.40.630.30">
    <property type="match status" value="1"/>
</dbReference>
<dbReference type="PANTHER" id="PTHR43792">
    <property type="entry name" value="GNAT FAMILY, PUTATIVE (AFU_ORTHOLOGUE AFUA_3G00765)-RELATED-RELATED"/>
    <property type="match status" value="1"/>
</dbReference>
<accession>A0ABQ2LAQ3</accession>
<dbReference type="InterPro" id="IPR016181">
    <property type="entry name" value="Acyl_CoA_acyltransferase"/>
</dbReference>
<name>A0ABQ2LAQ3_9PROT</name>
<keyword evidence="3" id="KW-1185">Reference proteome</keyword>
<dbReference type="Proteomes" id="UP000602381">
    <property type="component" value="Unassembled WGS sequence"/>
</dbReference>
<dbReference type="EMBL" id="BMOV01000002">
    <property type="protein sequence ID" value="GGO07715.1"/>
    <property type="molecule type" value="Genomic_DNA"/>
</dbReference>
<sequence length="184" mass="20173">MSNADQIFETERLVLAPLVHKDFEALVKLDANRAVMKHITGRPRSREETIANIYKNYINTEIPPGMGAWSITWRDGDGTFLGLVMLKPLDGGPEIEVGYRLHPDHWGAGLATEAARRIVSYGFDDLKLGTIVGVAMTDNAASQKVLQKCGLRPAGHVSAYGIDGLAYFALNREDYRAINASTGE</sequence>
<reference evidence="3" key="1">
    <citation type="journal article" date="2019" name="Int. J. Syst. Evol. Microbiol.">
        <title>The Global Catalogue of Microorganisms (GCM) 10K type strain sequencing project: providing services to taxonomists for standard genome sequencing and annotation.</title>
        <authorList>
            <consortium name="The Broad Institute Genomics Platform"/>
            <consortium name="The Broad Institute Genome Sequencing Center for Infectious Disease"/>
            <person name="Wu L."/>
            <person name="Ma J."/>
        </authorList>
    </citation>
    <scope>NUCLEOTIDE SEQUENCE [LARGE SCALE GENOMIC DNA]</scope>
    <source>
        <strain evidence="3">JCM 17843</strain>
    </source>
</reference>
<dbReference type="InterPro" id="IPR051531">
    <property type="entry name" value="N-acetyltransferase"/>
</dbReference>
<dbReference type="Pfam" id="PF13302">
    <property type="entry name" value="Acetyltransf_3"/>
    <property type="match status" value="1"/>
</dbReference>
<dbReference type="PROSITE" id="PS51186">
    <property type="entry name" value="GNAT"/>
    <property type="match status" value="1"/>
</dbReference>
<evidence type="ECO:0000313" key="3">
    <source>
        <dbReference type="Proteomes" id="UP000602381"/>
    </source>
</evidence>
<comment type="caution">
    <text evidence="2">The sequence shown here is derived from an EMBL/GenBank/DDBJ whole genome shotgun (WGS) entry which is preliminary data.</text>
</comment>
<dbReference type="RefSeq" id="WP_150004300.1">
    <property type="nucleotide sequence ID" value="NZ_BMOV01000002.1"/>
</dbReference>
<protein>
    <submittedName>
        <fullName evidence="2">GNAT family acetyltransferase</fullName>
    </submittedName>
</protein>
<dbReference type="PANTHER" id="PTHR43792:SF1">
    <property type="entry name" value="N-ACETYLTRANSFERASE DOMAIN-CONTAINING PROTEIN"/>
    <property type="match status" value="1"/>
</dbReference>
<feature type="domain" description="N-acetyltransferase" evidence="1">
    <location>
        <begin position="13"/>
        <end position="173"/>
    </location>
</feature>
<gene>
    <name evidence="2" type="ORF">GCM10007972_07350</name>
</gene>